<dbReference type="InterPro" id="IPR051446">
    <property type="entry name" value="HTH_trans_reg/aminotransferase"/>
</dbReference>
<evidence type="ECO:0000313" key="7">
    <source>
        <dbReference type="EMBL" id="GLC25318.1"/>
    </source>
</evidence>
<evidence type="ECO:0000256" key="5">
    <source>
        <dbReference type="SAM" id="MobiDB-lite"/>
    </source>
</evidence>
<dbReference type="InterPro" id="IPR036390">
    <property type="entry name" value="WH_DNA-bd_sf"/>
</dbReference>
<proteinExistence type="predicted"/>
<dbReference type="InterPro" id="IPR000524">
    <property type="entry name" value="Tscrpt_reg_HTH_GntR"/>
</dbReference>
<dbReference type="InterPro" id="IPR036388">
    <property type="entry name" value="WH-like_DNA-bd_sf"/>
</dbReference>
<evidence type="ECO:0000259" key="6">
    <source>
        <dbReference type="PROSITE" id="PS50949"/>
    </source>
</evidence>
<keyword evidence="4" id="KW-0804">Transcription</keyword>
<dbReference type="Gene3D" id="1.10.10.10">
    <property type="entry name" value="Winged helix-like DNA-binding domain superfamily/Winged helix DNA-binding domain"/>
    <property type="match status" value="1"/>
</dbReference>
<dbReference type="GO" id="GO:0003700">
    <property type="term" value="F:DNA-binding transcription factor activity"/>
    <property type="evidence" value="ECO:0007669"/>
    <property type="project" value="InterPro"/>
</dbReference>
<comment type="caution">
    <text evidence="7">The sequence shown here is derived from an EMBL/GenBank/DDBJ whole genome shotgun (WGS) entry which is preliminary data.</text>
</comment>
<keyword evidence="1" id="KW-0663">Pyridoxal phosphate</keyword>
<reference evidence="7" key="1">
    <citation type="submission" date="2022-08" db="EMBL/GenBank/DDBJ databases">
        <title>Draft genome sequencing of Roseisolibacter agri AW1220.</title>
        <authorList>
            <person name="Tobiishi Y."/>
            <person name="Tonouchi A."/>
        </authorList>
    </citation>
    <scope>NUCLEOTIDE SEQUENCE</scope>
    <source>
        <strain evidence="7">AW1220</strain>
    </source>
</reference>
<evidence type="ECO:0000256" key="1">
    <source>
        <dbReference type="ARBA" id="ARBA00022898"/>
    </source>
</evidence>
<evidence type="ECO:0000256" key="3">
    <source>
        <dbReference type="ARBA" id="ARBA00023125"/>
    </source>
</evidence>
<dbReference type="PANTHER" id="PTHR46577:SF1">
    <property type="entry name" value="HTH-TYPE TRANSCRIPTIONAL REGULATORY PROTEIN GABR"/>
    <property type="match status" value="1"/>
</dbReference>
<feature type="region of interest" description="Disordered" evidence="5">
    <location>
        <begin position="1"/>
        <end position="20"/>
    </location>
</feature>
<evidence type="ECO:0000256" key="4">
    <source>
        <dbReference type="ARBA" id="ARBA00023163"/>
    </source>
</evidence>
<dbReference type="GO" id="GO:0003677">
    <property type="term" value="F:DNA binding"/>
    <property type="evidence" value="ECO:0007669"/>
    <property type="project" value="UniProtKB-KW"/>
</dbReference>
<keyword evidence="8" id="KW-1185">Reference proteome</keyword>
<dbReference type="EMBL" id="BRXS01000003">
    <property type="protein sequence ID" value="GLC25318.1"/>
    <property type="molecule type" value="Genomic_DNA"/>
</dbReference>
<name>A0AA37VAD0_9BACT</name>
<dbReference type="PROSITE" id="PS50949">
    <property type="entry name" value="HTH_GNTR"/>
    <property type="match status" value="1"/>
</dbReference>
<protein>
    <recommendedName>
        <fullName evidence="6">HTH gntR-type domain-containing protein</fullName>
    </recommendedName>
</protein>
<dbReference type="SMART" id="SM00345">
    <property type="entry name" value="HTH_GNTR"/>
    <property type="match status" value="1"/>
</dbReference>
<dbReference type="Pfam" id="PF00392">
    <property type="entry name" value="GntR"/>
    <property type="match status" value="1"/>
</dbReference>
<feature type="domain" description="HTH gntR-type" evidence="6">
    <location>
        <begin position="25"/>
        <end position="93"/>
    </location>
</feature>
<dbReference type="SUPFAM" id="SSF46785">
    <property type="entry name" value="Winged helix' DNA-binding domain"/>
    <property type="match status" value="1"/>
</dbReference>
<evidence type="ECO:0000256" key="2">
    <source>
        <dbReference type="ARBA" id="ARBA00023015"/>
    </source>
</evidence>
<keyword evidence="2" id="KW-0805">Transcription regulation</keyword>
<dbReference type="Proteomes" id="UP001161325">
    <property type="component" value="Unassembled WGS sequence"/>
</dbReference>
<sequence>MLAAARGAPGTRGEEGTMGSGALRERIADALRQRIAGGLQRGGLRPDDRLPTTRELAVDLDADPRVVAAAYRMLADEGLVEIRPRAGVFVAALPGNSALPGTPPTAWMADVVAQGIARGVAVPTLAAWFARATTGRPTAAAVVAATLDQAMGLARELRDDFGLSAHGVLAETIRPGERLPRAVERANLLVATELTAPFARRLAERLGKRHVVIDVRPDLLSPEWRLLLTRVAYVVIADPRFGALVHALVEGVEGATNVRVLVAGRDSLSSIPPEAPTYVTEAARDRLGRTSLPGRVLPPARTLGAESTLLITRALVERNLAAK</sequence>
<dbReference type="PANTHER" id="PTHR46577">
    <property type="entry name" value="HTH-TYPE TRANSCRIPTIONAL REGULATORY PROTEIN GABR"/>
    <property type="match status" value="1"/>
</dbReference>
<dbReference type="AlphaFoldDB" id="A0AA37VAD0"/>
<dbReference type="CDD" id="cd07377">
    <property type="entry name" value="WHTH_GntR"/>
    <property type="match status" value="1"/>
</dbReference>
<accession>A0AA37VAD0</accession>
<evidence type="ECO:0000313" key="8">
    <source>
        <dbReference type="Proteomes" id="UP001161325"/>
    </source>
</evidence>
<keyword evidence="3" id="KW-0238">DNA-binding</keyword>
<gene>
    <name evidence="7" type="ORF">rosag_18310</name>
</gene>
<organism evidence="7 8">
    <name type="scientific">Roseisolibacter agri</name>
    <dbReference type="NCBI Taxonomy" id="2014610"/>
    <lineage>
        <taxon>Bacteria</taxon>
        <taxon>Pseudomonadati</taxon>
        <taxon>Gemmatimonadota</taxon>
        <taxon>Gemmatimonadia</taxon>
        <taxon>Gemmatimonadales</taxon>
        <taxon>Gemmatimonadaceae</taxon>
        <taxon>Roseisolibacter</taxon>
    </lineage>
</organism>